<keyword evidence="3" id="KW-0238">DNA-binding</keyword>
<comment type="caution">
    <text evidence="6">The sequence shown here is derived from an EMBL/GenBank/DDBJ whole genome shotgun (WGS) entry which is preliminary data.</text>
</comment>
<dbReference type="PRINTS" id="PR00039">
    <property type="entry name" value="HTHLYSR"/>
</dbReference>
<dbReference type="EMBL" id="JBBKZT010000001">
    <property type="protein sequence ID" value="MEJ8845663.1"/>
    <property type="molecule type" value="Genomic_DNA"/>
</dbReference>
<dbReference type="Proteomes" id="UP001385892">
    <property type="component" value="Unassembled WGS sequence"/>
</dbReference>
<name>A0ABU8WFT2_9BURK</name>
<gene>
    <name evidence="6" type="ORF">WKW82_03345</name>
</gene>
<comment type="similarity">
    <text evidence="1">Belongs to the LysR transcriptional regulatory family.</text>
</comment>
<proteinExistence type="inferred from homology"/>
<dbReference type="Pfam" id="PF03466">
    <property type="entry name" value="LysR_substrate"/>
    <property type="match status" value="1"/>
</dbReference>
<dbReference type="InterPro" id="IPR005119">
    <property type="entry name" value="LysR_subst-bd"/>
</dbReference>
<accession>A0ABU8WFT2</accession>
<sequence length="303" mass="33736">MSVPLVRLSSLDLIRGFVAVGRRMSITQAADDLCLTQSAVSRQVRALEEQLGVTLLERKSRGVQFTPAGERLFRSADGAVQQLQDVLGEIRRDTAQHQAVTISASIGIAGLWLLPRLGRLQQAHPDIEVRLSATNEVVDMSDGQVDLAMRYCPRSVAPAGAIWLFGERVVPVAHPTLGIRELQGPEALRRVHFLEFDDSRPWLQWRPWLRERGWQQVKPRGVLHFNQYDQVIHAALAGQGIALARFELVRPLIDNGQLIAVVAPPDAEETPNAYWLIRADAQPREQVRRVAAWIEAEAAAVRG</sequence>
<dbReference type="PANTHER" id="PTHR30537">
    <property type="entry name" value="HTH-TYPE TRANSCRIPTIONAL REGULATOR"/>
    <property type="match status" value="1"/>
</dbReference>
<evidence type="ECO:0000313" key="6">
    <source>
        <dbReference type="EMBL" id="MEJ8845663.1"/>
    </source>
</evidence>
<evidence type="ECO:0000256" key="1">
    <source>
        <dbReference type="ARBA" id="ARBA00009437"/>
    </source>
</evidence>
<dbReference type="InterPro" id="IPR000847">
    <property type="entry name" value="LysR_HTH_N"/>
</dbReference>
<dbReference type="SUPFAM" id="SSF46785">
    <property type="entry name" value="Winged helix' DNA-binding domain"/>
    <property type="match status" value="1"/>
</dbReference>
<keyword evidence="2" id="KW-0805">Transcription regulation</keyword>
<protein>
    <submittedName>
        <fullName evidence="6">LysR substrate-binding domain-containing protein</fullName>
    </submittedName>
</protein>
<dbReference type="CDD" id="cd08432">
    <property type="entry name" value="PBP2_GcdR_TrpI_HvrB_AmpR_like"/>
    <property type="match status" value="1"/>
</dbReference>
<organism evidence="6 7">
    <name type="scientific">Variovorax rhizosphaerae</name>
    <dbReference type="NCBI Taxonomy" id="1836200"/>
    <lineage>
        <taxon>Bacteria</taxon>
        <taxon>Pseudomonadati</taxon>
        <taxon>Pseudomonadota</taxon>
        <taxon>Betaproteobacteria</taxon>
        <taxon>Burkholderiales</taxon>
        <taxon>Comamonadaceae</taxon>
        <taxon>Variovorax</taxon>
    </lineage>
</organism>
<feature type="domain" description="HTH lysR-type" evidence="5">
    <location>
        <begin position="11"/>
        <end position="66"/>
    </location>
</feature>
<dbReference type="Gene3D" id="3.40.190.10">
    <property type="entry name" value="Periplasmic binding protein-like II"/>
    <property type="match status" value="2"/>
</dbReference>
<keyword evidence="4" id="KW-0804">Transcription</keyword>
<dbReference type="PANTHER" id="PTHR30537:SF26">
    <property type="entry name" value="GLYCINE CLEAVAGE SYSTEM TRANSCRIPTIONAL ACTIVATOR"/>
    <property type="match status" value="1"/>
</dbReference>
<dbReference type="SUPFAM" id="SSF53850">
    <property type="entry name" value="Periplasmic binding protein-like II"/>
    <property type="match status" value="1"/>
</dbReference>
<dbReference type="Pfam" id="PF00126">
    <property type="entry name" value="HTH_1"/>
    <property type="match status" value="1"/>
</dbReference>
<dbReference type="PROSITE" id="PS50931">
    <property type="entry name" value="HTH_LYSR"/>
    <property type="match status" value="1"/>
</dbReference>
<evidence type="ECO:0000313" key="7">
    <source>
        <dbReference type="Proteomes" id="UP001385892"/>
    </source>
</evidence>
<dbReference type="RefSeq" id="WP_340340818.1">
    <property type="nucleotide sequence ID" value="NZ_JBBKZT010000001.1"/>
</dbReference>
<evidence type="ECO:0000256" key="3">
    <source>
        <dbReference type="ARBA" id="ARBA00023125"/>
    </source>
</evidence>
<evidence type="ECO:0000259" key="5">
    <source>
        <dbReference type="PROSITE" id="PS50931"/>
    </source>
</evidence>
<dbReference type="InterPro" id="IPR036390">
    <property type="entry name" value="WH_DNA-bd_sf"/>
</dbReference>
<evidence type="ECO:0000256" key="4">
    <source>
        <dbReference type="ARBA" id="ARBA00023163"/>
    </source>
</evidence>
<dbReference type="InterPro" id="IPR058163">
    <property type="entry name" value="LysR-type_TF_proteobact-type"/>
</dbReference>
<dbReference type="Gene3D" id="1.10.10.10">
    <property type="entry name" value="Winged helix-like DNA-binding domain superfamily/Winged helix DNA-binding domain"/>
    <property type="match status" value="1"/>
</dbReference>
<keyword evidence="7" id="KW-1185">Reference proteome</keyword>
<reference evidence="6 7" key="1">
    <citation type="submission" date="2024-03" db="EMBL/GenBank/DDBJ databases">
        <title>Novel species of the genus Variovorax.</title>
        <authorList>
            <person name="Liu Q."/>
            <person name="Xin Y.-H."/>
        </authorList>
    </citation>
    <scope>NUCLEOTIDE SEQUENCE [LARGE SCALE GENOMIC DNA]</scope>
    <source>
        <strain evidence="6 7">KACC 18900</strain>
    </source>
</reference>
<dbReference type="InterPro" id="IPR036388">
    <property type="entry name" value="WH-like_DNA-bd_sf"/>
</dbReference>
<evidence type="ECO:0000256" key="2">
    <source>
        <dbReference type="ARBA" id="ARBA00023015"/>
    </source>
</evidence>